<evidence type="ECO:0000256" key="1">
    <source>
        <dbReference type="SAM" id="MobiDB-lite"/>
    </source>
</evidence>
<keyword evidence="3" id="KW-1185">Reference proteome</keyword>
<gene>
    <name evidence="2" type="ORF">LVIROSA_LOCUS18515</name>
</gene>
<feature type="compositionally biased region" description="Acidic residues" evidence="1">
    <location>
        <begin position="1"/>
        <end position="16"/>
    </location>
</feature>
<organism evidence="2 3">
    <name type="scientific">Lactuca virosa</name>
    <dbReference type="NCBI Taxonomy" id="75947"/>
    <lineage>
        <taxon>Eukaryota</taxon>
        <taxon>Viridiplantae</taxon>
        <taxon>Streptophyta</taxon>
        <taxon>Embryophyta</taxon>
        <taxon>Tracheophyta</taxon>
        <taxon>Spermatophyta</taxon>
        <taxon>Magnoliopsida</taxon>
        <taxon>eudicotyledons</taxon>
        <taxon>Gunneridae</taxon>
        <taxon>Pentapetalae</taxon>
        <taxon>asterids</taxon>
        <taxon>campanulids</taxon>
        <taxon>Asterales</taxon>
        <taxon>Asteraceae</taxon>
        <taxon>Cichorioideae</taxon>
        <taxon>Cichorieae</taxon>
        <taxon>Lactucinae</taxon>
        <taxon>Lactuca</taxon>
    </lineage>
</organism>
<dbReference type="AlphaFoldDB" id="A0AAU9MY68"/>
<proteinExistence type="predicted"/>
<reference evidence="2 3" key="1">
    <citation type="submission" date="2022-01" db="EMBL/GenBank/DDBJ databases">
        <authorList>
            <person name="Xiong W."/>
            <person name="Schranz E."/>
        </authorList>
    </citation>
    <scope>NUCLEOTIDE SEQUENCE [LARGE SCALE GENOMIC DNA]</scope>
</reference>
<evidence type="ECO:0000313" key="2">
    <source>
        <dbReference type="EMBL" id="CAH1431815.1"/>
    </source>
</evidence>
<feature type="compositionally biased region" description="Acidic residues" evidence="1">
    <location>
        <begin position="24"/>
        <end position="35"/>
    </location>
</feature>
<comment type="caution">
    <text evidence="2">The sequence shown here is derived from an EMBL/GenBank/DDBJ whole genome shotgun (WGS) entry which is preliminary data.</text>
</comment>
<dbReference type="Proteomes" id="UP001157418">
    <property type="component" value="Unassembled WGS sequence"/>
</dbReference>
<protein>
    <submittedName>
        <fullName evidence="2">Uncharacterized protein</fullName>
    </submittedName>
</protein>
<name>A0AAU9MY68_9ASTR</name>
<sequence length="166" mass="17988">MLVPETNDEDEEDNEETNNSSSDTDGDDEVSDNDEEKSSSLALEFDLPSSNSPIITSAPPPRLNKHICFPSSSPLPSPPPKVSKHEHTLPQLDTALLQSSSIQTTNEVPLSPPLQTAAPIPRISTPQIVITFQGESCSTNFQALLLSQLKLLVNLTESLEQRLSKG</sequence>
<feature type="region of interest" description="Disordered" evidence="1">
    <location>
        <begin position="1"/>
        <end position="88"/>
    </location>
</feature>
<evidence type="ECO:0000313" key="3">
    <source>
        <dbReference type="Proteomes" id="UP001157418"/>
    </source>
</evidence>
<dbReference type="EMBL" id="CAKMRJ010003334">
    <property type="protein sequence ID" value="CAH1431815.1"/>
    <property type="molecule type" value="Genomic_DNA"/>
</dbReference>
<accession>A0AAU9MY68</accession>